<evidence type="ECO:0000313" key="3">
    <source>
        <dbReference type="EMBL" id="JAC66323.1"/>
    </source>
</evidence>
<accession>A0A061R2W8</accession>
<comment type="function">
    <text evidence="1">Catalyzes the 1,3-allylic rearrangement of the homoallylic substrate isopentenyl (IPP) to its highly electrophilic allylic isomer, dimethylallyl diphosphate (DMAPP).</text>
</comment>
<dbReference type="InterPro" id="IPR000086">
    <property type="entry name" value="NUDIX_hydrolase_dom"/>
</dbReference>
<evidence type="ECO:0000259" key="2">
    <source>
        <dbReference type="PROSITE" id="PS51462"/>
    </source>
</evidence>
<protein>
    <submittedName>
        <fullName evidence="3">Isopentenyl-diphosphate delta-isomerase</fullName>
    </submittedName>
</protein>
<dbReference type="SUPFAM" id="SSF55811">
    <property type="entry name" value="Nudix"/>
    <property type="match status" value="1"/>
</dbReference>
<dbReference type="InterPro" id="IPR015797">
    <property type="entry name" value="NUDIX_hydrolase-like_dom_sf"/>
</dbReference>
<dbReference type="EMBL" id="GBEZ01020341">
    <property type="protein sequence ID" value="JAC66323.1"/>
    <property type="molecule type" value="Transcribed_RNA"/>
</dbReference>
<dbReference type="PANTHER" id="PTHR10885:SF0">
    <property type="entry name" value="ISOPENTENYL-DIPHOSPHATE DELTA-ISOMERASE"/>
    <property type="match status" value="1"/>
</dbReference>
<organism evidence="3">
    <name type="scientific">Tetraselmis sp. GSL018</name>
    <dbReference type="NCBI Taxonomy" id="582737"/>
    <lineage>
        <taxon>Eukaryota</taxon>
        <taxon>Viridiplantae</taxon>
        <taxon>Chlorophyta</taxon>
        <taxon>core chlorophytes</taxon>
        <taxon>Chlorodendrophyceae</taxon>
        <taxon>Chlorodendrales</taxon>
        <taxon>Chlorodendraceae</taxon>
        <taxon>Tetraselmis</taxon>
    </lineage>
</organism>
<reference evidence="3" key="1">
    <citation type="submission" date="2014-05" db="EMBL/GenBank/DDBJ databases">
        <title>The transcriptome of the halophilic microalga Tetraselmis sp. GSL018 isolated from the Great Salt Lake, Utah.</title>
        <authorList>
            <person name="Jinkerson R.E."/>
            <person name="D'Adamo S."/>
            <person name="Posewitz M.C."/>
        </authorList>
    </citation>
    <scope>NUCLEOTIDE SEQUENCE</scope>
    <source>
        <strain evidence="3">GSL018</strain>
    </source>
</reference>
<dbReference type="Gene3D" id="3.90.79.10">
    <property type="entry name" value="Nucleoside Triphosphate Pyrophosphohydrolase"/>
    <property type="match status" value="1"/>
</dbReference>
<dbReference type="AlphaFoldDB" id="A0A061R2W8"/>
<dbReference type="GO" id="GO:0016853">
    <property type="term" value="F:isomerase activity"/>
    <property type="evidence" value="ECO:0007669"/>
    <property type="project" value="UniProtKB-KW"/>
</dbReference>
<dbReference type="PANTHER" id="PTHR10885">
    <property type="entry name" value="ISOPENTENYL-DIPHOSPHATE DELTA-ISOMERASE"/>
    <property type="match status" value="1"/>
</dbReference>
<dbReference type="Pfam" id="PF00293">
    <property type="entry name" value="NUDIX"/>
    <property type="match status" value="1"/>
</dbReference>
<dbReference type="PROSITE" id="PS51462">
    <property type="entry name" value="NUDIX"/>
    <property type="match status" value="1"/>
</dbReference>
<feature type="domain" description="Nudix hydrolase" evidence="2">
    <location>
        <begin position="33"/>
        <end position="169"/>
    </location>
</feature>
<evidence type="ECO:0000256" key="1">
    <source>
        <dbReference type="ARBA" id="ARBA00003951"/>
    </source>
</evidence>
<name>A0A061R2W8_9CHLO</name>
<keyword evidence="3" id="KW-0413">Isomerase</keyword>
<gene>
    <name evidence="3" type="ORF">TSPGSL018_13967</name>
</gene>
<dbReference type="CDD" id="cd04692">
    <property type="entry name" value="NUDIX_Hydrolase"/>
    <property type="match status" value="1"/>
</dbReference>
<sequence length="187" mass="21745">MVADKEEEYFDVVDENNVVTGKQRRSEVHRLGLLHRAVYCFVFNPAGELLIQRRSLKKRIGAGKWDLSCAEHLQPGESYREGAQRGLQEELDIRKTISAGPLSPTHLREHKEGFCFVDREFVESYRVDNYVGSFRCDPEEVEEAKFISLIELKQAVEQHPEEYTPWFLDEIRLLDWFGAVEAVDDQQ</sequence>
<proteinExistence type="predicted"/>